<reference evidence="1 2" key="1">
    <citation type="submission" date="2017-03" db="EMBL/GenBank/DDBJ databases">
        <title>Draft Genome sequence of Marispirochaeta sp. strain JC444.</title>
        <authorList>
            <person name="Shivani Y."/>
            <person name="Subhash Y."/>
            <person name="Sasikala C."/>
            <person name="Ramana C."/>
        </authorList>
    </citation>
    <scope>NUCLEOTIDE SEQUENCE [LARGE SCALE GENOMIC DNA]</scope>
    <source>
        <strain evidence="1 2">JC444</strain>
    </source>
</reference>
<dbReference type="STRING" id="1963862.B4O97_11415"/>
<evidence type="ECO:0008006" key="3">
    <source>
        <dbReference type="Google" id="ProtNLM"/>
    </source>
</evidence>
<dbReference type="OrthoDB" id="9788989at2"/>
<dbReference type="RefSeq" id="WP_083050945.1">
    <property type="nucleotide sequence ID" value="NZ_CAXXQO010000003.1"/>
</dbReference>
<dbReference type="EMBL" id="MWQY01000011">
    <property type="protein sequence ID" value="ORC34938.1"/>
    <property type="molecule type" value="Genomic_DNA"/>
</dbReference>
<sequence>MGREGKFPPEKLIIPLLYSSVSMLPVLYSELEQNFGPIDYTSREIPFSFSSYYDREMGPGLGRIFLGFEELVDPGDLWRIKKATNRMEALFSEDRDRKINLDPGLLDLNRLVLATTKHAGHRIPLAEGIYAEITLHYRRGRFEPLPWTYPDYRSEEYQRILLELREIFHGQLKHLL</sequence>
<dbReference type="Pfam" id="PF14385">
    <property type="entry name" value="DUF4416"/>
    <property type="match status" value="1"/>
</dbReference>
<organism evidence="1 2">
    <name type="scientific">Marispirochaeta aestuarii</name>
    <dbReference type="NCBI Taxonomy" id="1963862"/>
    <lineage>
        <taxon>Bacteria</taxon>
        <taxon>Pseudomonadati</taxon>
        <taxon>Spirochaetota</taxon>
        <taxon>Spirochaetia</taxon>
        <taxon>Spirochaetales</taxon>
        <taxon>Spirochaetaceae</taxon>
        <taxon>Marispirochaeta</taxon>
    </lineage>
</organism>
<comment type="caution">
    <text evidence="1">The sequence shown here is derived from an EMBL/GenBank/DDBJ whole genome shotgun (WGS) entry which is preliminary data.</text>
</comment>
<evidence type="ECO:0000313" key="1">
    <source>
        <dbReference type="EMBL" id="ORC34938.1"/>
    </source>
</evidence>
<gene>
    <name evidence="1" type="ORF">B4O97_11415</name>
</gene>
<name>A0A1Y1RXA5_9SPIO</name>
<dbReference type="AlphaFoldDB" id="A0A1Y1RXA5"/>
<protein>
    <recommendedName>
        <fullName evidence="3">GTP-binding protein</fullName>
    </recommendedName>
</protein>
<evidence type="ECO:0000313" key="2">
    <source>
        <dbReference type="Proteomes" id="UP000192343"/>
    </source>
</evidence>
<accession>A0A1Y1RXA5</accession>
<dbReference type="InterPro" id="IPR025529">
    <property type="entry name" value="DUF4416"/>
</dbReference>
<keyword evidence="2" id="KW-1185">Reference proteome</keyword>
<proteinExistence type="predicted"/>
<dbReference type="Proteomes" id="UP000192343">
    <property type="component" value="Unassembled WGS sequence"/>
</dbReference>